<evidence type="ECO:0000313" key="8">
    <source>
        <dbReference type="EMBL" id="EFL33177.1"/>
    </source>
</evidence>
<evidence type="ECO:0000259" key="7">
    <source>
        <dbReference type="Pfam" id="PF07992"/>
    </source>
</evidence>
<dbReference type="Gene3D" id="3.50.50.100">
    <property type="match status" value="1"/>
</dbReference>
<dbReference type="Pfam" id="PF07992">
    <property type="entry name" value="Pyr_redox_2"/>
    <property type="match status" value="1"/>
</dbReference>
<evidence type="ECO:0000256" key="4">
    <source>
        <dbReference type="ARBA" id="ARBA00023002"/>
    </source>
</evidence>
<proteinExistence type="inferred from homology"/>
<evidence type="ECO:0000313" key="9">
    <source>
        <dbReference type="Proteomes" id="UP000004184"/>
    </source>
</evidence>
<sequence length="442" mass="48361">MYTALRLQRRLKRELERDEAEITVVTPDPYMTYQPFLPEAAAGAISPRHVVVPLRRVLDRCRIVIGEATAVDHAKRTATVATLATAEEGTGGQLLPYDELVLAPGSVSRTLPVPGLAEHGIGFKSLEEAIGLRNHVIEQMDIASSTRDPAIRDAALTFVFVGGGFAGVEALGELEDMARYAARYYHNVQPEDMKWILVEASDRVLPEVGEEMGRYTVTELRRRNIDVRLRTRLDSCADRVAVLSDGARFPTRTVVWTAGVKPHPLLAATDLPRNDRGRLKCTPELTVEGTAHAWAAGDAAAVPDVTAAEAGRECAPNAQHALRQAKVLADNIVHTLRGEPLTTYEHAYVGSVASLGLHKGVAHVYGRKLKGYPAWFMHRAYHLSRVPTFNRKARVLAEWALAGLFKREIVSLGSLEHPRAEFELAAGGKPPQDPSHNPKGSS</sequence>
<name>D9WYP8_STRVT</name>
<dbReference type="PANTHER" id="PTHR43706">
    <property type="entry name" value="NADH DEHYDROGENASE"/>
    <property type="match status" value="1"/>
</dbReference>
<evidence type="ECO:0000256" key="1">
    <source>
        <dbReference type="ARBA" id="ARBA00005272"/>
    </source>
</evidence>
<dbReference type="STRING" id="591159.SSQG_03695"/>
<dbReference type="InterPro" id="IPR036188">
    <property type="entry name" value="FAD/NAD-bd_sf"/>
</dbReference>
<feature type="domain" description="FAD/NAD(P)-binding" evidence="7">
    <location>
        <begin position="13"/>
        <end position="320"/>
    </location>
</feature>
<dbReference type="eggNOG" id="COG1252">
    <property type="taxonomic scope" value="Bacteria"/>
</dbReference>
<keyword evidence="5" id="KW-0520">NAD</keyword>
<dbReference type="PANTHER" id="PTHR43706:SF45">
    <property type="entry name" value="NADH DEHYDROGENASE-LIKE PROTEIN RV1812C"/>
    <property type="match status" value="1"/>
</dbReference>
<evidence type="ECO:0000256" key="6">
    <source>
        <dbReference type="SAM" id="MobiDB-lite"/>
    </source>
</evidence>
<evidence type="ECO:0000256" key="3">
    <source>
        <dbReference type="ARBA" id="ARBA00022827"/>
    </source>
</evidence>
<protein>
    <submittedName>
        <fullName evidence="8">NADH dehydrogenase</fullName>
    </submittedName>
</protein>
<evidence type="ECO:0000256" key="5">
    <source>
        <dbReference type="ARBA" id="ARBA00023027"/>
    </source>
</evidence>
<feature type="region of interest" description="Disordered" evidence="6">
    <location>
        <begin position="422"/>
        <end position="442"/>
    </location>
</feature>
<dbReference type="HOGENOM" id="CLU_021377_7_1_11"/>
<evidence type="ECO:0000256" key="2">
    <source>
        <dbReference type="ARBA" id="ARBA00022630"/>
    </source>
</evidence>
<dbReference type="AlphaFoldDB" id="D9WYP8"/>
<keyword evidence="3" id="KW-0274">FAD</keyword>
<keyword evidence="9" id="KW-1185">Reference proteome</keyword>
<dbReference type="Proteomes" id="UP000004184">
    <property type="component" value="Unassembled WGS sequence"/>
</dbReference>
<gene>
    <name evidence="8" type="ORF">SSQG_03695</name>
</gene>
<reference evidence="9" key="1">
    <citation type="submission" date="2009-02" db="EMBL/GenBank/DDBJ databases">
        <title>Annotation of Streptomyces viridochromogenes strain DSM 40736.</title>
        <authorList>
            <consortium name="The Broad Institute Genome Sequencing Platform"/>
            <consortium name="Broad Institute Microbial Sequencing Center"/>
            <person name="Fischbach M."/>
            <person name="Godfrey P."/>
            <person name="Ward D."/>
            <person name="Young S."/>
            <person name="Zeng Q."/>
            <person name="Koehrsen M."/>
            <person name="Alvarado L."/>
            <person name="Berlin A.M."/>
            <person name="Bochicchio J."/>
            <person name="Borenstein D."/>
            <person name="Chapman S.B."/>
            <person name="Chen Z."/>
            <person name="Engels R."/>
            <person name="Freedman E."/>
            <person name="Gellesch M."/>
            <person name="Goldberg J."/>
            <person name="Griggs A."/>
            <person name="Gujja S."/>
            <person name="Heilman E.R."/>
            <person name="Heiman D.I."/>
            <person name="Hepburn T.A."/>
            <person name="Howarth C."/>
            <person name="Jen D."/>
            <person name="Larson L."/>
            <person name="Lewis B."/>
            <person name="Mehta T."/>
            <person name="Park D."/>
            <person name="Pearson M."/>
            <person name="Richards J."/>
            <person name="Roberts A."/>
            <person name="Saif S."/>
            <person name="Shea T.D."/>
            <person name="Shenoy N."/>
            <person name="Sisk P."/>
            <person name="Stolte C."/>
            <person name="Sykes S.N."/>
            <person name="Thomson T."/>
            <person name="Walk T."/>
            <person name="White J."/>
            <person name="Yandava C."/>
            <person name="Straight P."/>
            <person name="Clardy J."/>
            <person name="Hung D."/>
            <person name="Kolter R."/>
            <person name="Mekalanos J."/>
            <person name="Walker S."/>
            <person name="Walsh C.T."/>
            <person name="Wieland-Brown L.C."/>
            <person name="Haas B."/>
            <person name="Nusbaum C."/>
            <person name="Birren B."/>
        </authorList>
    </citation>
    <scope>NUCLEOTIDE SEQUENCE [LARGE SCALE GENOMIC DNA]</scope>
    <source>
        <strain evidence="9">DSM 40736 / JCM 4977 / BCRC 1201 / Tue 494</strain>
    </source>
</reference>
<dbReference type="SUPFAM" id="SSF51905">
    <property type="entry name" value="FAD/NAD(P)-binding domain"/>
    <property type="match status" value="2"/>
</dbReference>
<keyword evidence="2" id="KW-0285">Flavoprotein</keyword>
<dbReference type="GO" id="GO:0003954">
    <property type="term" value="F:NADH dehydrogenase activity"/>
    <property type="evidence" value="ECO:0007669"/>
    <property type="project" value="InterPro"/>
</dbReference>
<dbReference type="InterPro" id="IPR045024">
    <property type="entry name" value="NDH-2"/>
</dbReference>
<keyword evidence="4" id="KW-0560">Oxidoreductase</keyword>
<dbReference type="InterPro" id="IPR023753">
    <property type="entry name" value="FAD/NAD-binding_dom"/>
</dbReference>
<accession>D9WYP8</accession>
<comment type="similarity">
    <text evidence="1">Belongs to the NADH dehydrogenase family.</text>
</comment>
<dbReference type="EMBL" id="GG657757">
    <property type="protein sequence ID" value="EFL33177.1"/>
    <property type="molecule type" value="Genomic_DNA"/>
</dbReference>
<organism evidence="8 9">
    <name type="scientific">Streptomyces viridochromogenes (strain DSM 40736 / JCM 4977 / BCRC 1201 / Tue 494)</name>
    <dbReference type="NCBI Taxonomy" id="591159"/>
    <lineage>
        <taxon>Bacteria</taxon>
        <taxon>Bacillati</taxon>
        <taxon>Actinomycetota</taxon>
        <taxon>Actinomycetes</taxon>
        <taxon>Kitasatosporales</taxon>
        <taxon>Streptomycetaceae</taxon>
        <taxon>Streptomyces</taxon>
    </lineage>
</organism>